<comment type="caution">
    <text evidence="1">The sequence shown here is derived from an EMBL/GenBank/DDBJ whole genome shotgun (WGS) entry which is preliminary data.</text>
</comment>
<keyword evidence="2" id="KW-1185">Reference proteome</keyword>
<dbReference type="RefSeq" id="WP_120457375.1">
    <property type="nucleotide sequence ID" value="NZ_RMVG01000005.1"/>
</dbReference>
<dbReference type="InterPro" id="IPR049862">
    <property type="entry name" value="AzuC"/>
</dbReference>
<name>A0A3N4NZX5_9GAMM</name>
<evidence type="ECO:0000313" key="1">
    <source>
        <dbReference type="EMBL" id="RPE01585.1"/>
    </source>
</evidence>
<evidence type="ECO:0000313" key="2">
    <source>
        <dbReference type="Proteomes" id="UP000281332"/>
    </source>
</evidence>
<protein>
    <submittedName>
        <fullName evidence="1">Stress response protein AzuC</fullName>
    </submittedName>
</protein>
<proteinExistence type="predicted"/>
<dbReference type="Proteomes" id="UP000281332">
    <property type="component" value="Unassembled WGS sequence"/>
</dbReference>
<sequence length="25" mass="3058">MKRLVKYVFRAYVETFKYVPPGAMY</sequence>
<organism evidence="1 2">
    <name type="scientific">Candidatus Pantoea deserta</name>
    <dbReference type="NCBI Taxonomy" id="1869313"/>
    <lineage>
        <taxon>Bacteria</taxon>
        <taxon>Pseudomonadati</taxon>
        <taxon>Pseudomonadota</taxon>
        <taxon>Gammaproteobacteria</taxon>
        <taxon>Enterobacterales</taxon>
        <taxon>Erwiniaceae</taxon>
        <taxon>Pantoea</taxon>
    </lineage>
</organism>
<dbReference type="EMBL" id="RMVG01000005">
    <property type="protein sequence ID" value="RPE01585.1"/>
    <property type="molecule type" value="Genomic_DNA"/>
</dbReference>
<gene>
    <name evidence="1" type="primary">azuC</name>
    <name evidence="1" type="ORF">BBB56_09725</name>
</gene>
<dbReference type="GeneID" id="99058161"/>
<reference evidence="1 2" key="1">
    <citation type="submission" date="2018-11" db="EMBL/GenBank/DDBJ databases">
        <title>Whole genome sequencing of Pantoea sp. RIT388.</title>
        <authorList>
            <person name="Gan H.M."/>
            <person name="Hudson A.O."/>
        </authorList>
    </citation>
    <scope>NUCLEOTIDE SEQUENCE [LARGE SCALE GENOMIC DNA]</scope>
    <source>
        <strain evidence="1 2">RIT388</strain>
    </source>
</reference>
<dbReference type="NCBIfam" id="NF033642">
    <property type="entry name" value="stress_AzuC"/>
    <property type="match status" value="1"/>
</dbReference>
<dbReference type="AlphaFoldDB" id="A0A3N4NZX5"/>
<accession>A0A3N4NZX5</accession>